<proteinExistence type="predicted"/>
<reference evidence="3" key="1">
    <citation type="submission" date="2022-11" db="UniProtKB">
        <authorList>
            <consortium name="WormBaseParasite"/>
        </authorList>
    </citation>
    <scope>IDENTIFICATION</scope>
</reference>
<evidence type="ECO:0000256" key="1">
    <source>
        <dbReference type="SAM" id="Coils"/>
    </source>
</evidence>
<keyword evidence="1" id="KW-0175">Coiled coil</keyword>
<dbReference type="PANTHER" id="PTHR21010">
    <property type="entry name" value="AGAP001581-PA"/>
    <property type="match status" value="1"/>
</dbReference>
<protein>
    <submittedName>
        <fullName evidence="3">Uncharacterized protein</fullName>
    </submittedName>
</protein>
<sequence>MAGRRATATLEMLASTTEKFFEVAKQNFVPGASNENLPSTTTSPKRHSIFLAAGAPVPVGKRRGSLADVLSDLSEGGRKPVGSKERLDVPTPPSWFSKFDPGRDSTLSAVYRQQKSRYRILESYRRVKNALKEMQDKYVTSKESKNFFTRYASLKSMVKEVIVLDKQYWQLIDLPKQEPSENPTDYVNRIITHMDERIQDKPGDRPVKGGIGSLLGSTASLAERAKETNLMESLRNKSTEDLRKENERLYTDIHRLIKKYQGLRELVQRLRTTYDSSKGYPIIPRYSMLKSMIKEILRAPGFAEICHEANE</sequence>
<evidence type="ECO:0000313" key="2">
    <source>
        <dbReference type="Proteomes" id="UP000887566"/>
    </source>
</evidence>
<dbReference type="Proteomes" id="UP000887566">
    <property type="component" value="Unplaced"/>
</dbReference>
<feature type="coiled-coil region" evidence="1">
    <location>
        <begin position="239"/>
        <end position="273"/>
    </location>
</feature>
<dbReference type="WBParaSite" id="PSAMB.scaffold195size66990.g3141.t1">
    <property type="protein sequence ID" value="PSAMB.scaffold195size66990.g3141.t1"/>
    <property type="gene ID" value="PSAMB.scaffold195size66990.g3141"/>
</dbReference>
<organism evidence="2 3">
    <name type="scientific">Plectus sambesii</name>
    <dbReference type="NCBI Taxonomy" id="2011161"/>
    <lineage>
        <taxon>Eukaryota</taxon>
        <taxon>Metazoa</taxon>
        <taxon>Ecdysozoa</taxon>
        <taxon>Nematoda</taxon>
        <taxon>Chromadorea</taxon>
        <taxon>Plectida</taxon>
        <taxon>Plectina</taxon>
        <taxon>Plectoidea</taxon>
        <taxon>Plectidae</taxon>
        <taxon>Plectus</taxon>
    </lineage>
</organism>
<evidence type="ECO:0000313" key="3">
    <source>
        <dbReference type="WBParaSite" id="PSAMB.scaffold195size66990.g3141.t1"/>
    </source>
</evidence>
<accession>A0A914VG04</accession>
<dbReference type="AlphaFoldDB" id="A0A914VG04"/>
<dbReference type="PANTHER" id="PTHR21010:SF3">
    <property type="entry name" value="DAXX"/>
    <property type="match status" value="1"/>
</dbReference>
<name>A0A914VG04_9BILA</name>
<keyword evidence="2" id="KW-1185">Reference proteome</keyword>